<dbReference type="Proteomes" id="UP000830116">
    <property type="component" value="Chromosome"/>
</dbReference>
<proteinExistence type="predicted"/>
<feature type="chain" id="PRO_5045660946" evidence="1">
    <location>
        <begin position="19"/>
        <end position="254"/>
    </location>
</feature>
<accession>A0ABY4CE06</accession>
<keyword evidence="3" id="KW-1185">Reference proteome</keyword>
<sequence length="254" mass="29052">MKLFLLISSLFISSLAFADGFLQVNGNAGQYQAFRKVKAVRCIEGQRNSCGPAVFFDLNKPMQVPAGSYLLGYENSIHPGFVRVRDGQTTAIKLEIKYAPTSLAGKKIRVYRDFSSPIEQEKILNTVYHMGRHFFRLTKENFGDLYLTSTWDRDFVQRFTYEVCPRLKKMINDGALVPEVSVDNCRIWEEANSPQDLSELFTFNSDGTFKQKWVTFPGYSMDMSHPRYLVSVPMRQQDHVAVFSGSYKFKGDTP</sequence>
<dbReference type="RefSeq" id="WP_243540492.1">
    <property type="nucleotide sequence ID" value="NZ_CP093442.1"/>
</dbReference>
<evidence type="ECO:0000313" key="2">
    <source>
        <dbReference type="EMBL" id="UOF02699.1"/>
    </source>
</evidence>
<organism evidence="2 3">
    <name type="scientific">Bdellovibrio reynosensis</name>
    <dbReference type="NCBI Taxonomy" id="2835041"/>
    <lineage>
        <taxon>Bacteria</taxon>
        <taxon>Pseudomonadati</taxon>
        <taxon>Bdellovibrionota</taxon>
        <taxon>Bdellovibrionia</taxon>
        <taxon>Bdellovibrionales</taxon>
        <taxon>Pseudobdellovibrionaceae</taxon>
        <taxon>Bdellovibrio</taxon>
    </lineage>
</organism>
<reference evidence="2" key="1">
    <citation type="submission" date="2022-03" db="EMBL/GenBank/DDBJ databases">
        <title>Genome Identification and Characterization of new species Bdellovibrio reynosense LBG001 sp. nov. from a Mexico soil sample.</title>
        <authorList>
            <person name="Camilli A."/>
            <person name="Ajao Y."/>
            <person name="Guo X."/>
        </authorList>
    </citation>
    <scope>NUCLEOTIDE SEQUENCE</scope>
    <source>
        <strain evidence="2">LBG001</strain>
    </source>
</reference>
<gene>
    <name evidence="2" type="ORF">MNR06_07020</name>
</gene>
<protein>
    <submittedName>
        <fullName evidence="2">Uncharacterized protein</fullName>
    </submittedName>
</protein>
<keyword evidence="1" id="KW-0732">Signal</keyword>
<name>A0ABY4CE06_9BACT</name>
<evidence type="ECO:0000313" key="3">
    <source>
        <dbReference type="Proteomes" id="UP000830116"/>
    </source>
</evidence>
<dbReference type="EMBL" id="CP093442">
    <property type="protein sequence ID" value="UOF02699.1"/>
    <property type="molecule type" value="Genomic_DNA"/>
</dbReference>
<evidence type="ECO:0000256" key="1">
    <source>
        <dbReference type="SAM" id="SignalP"/>
    </source>
</evidence>
<feature type="signal peptide" evidence="1">
    <location>
        <begin position="1"/>
        <end position="18"/>
    </location>
</feature>